<keyword evidence="2" id="KW-0255">Endonuclease</keyword>
<dbReference type="KEGG" id="pex:IZT61_12150"/>
<dbReference type="InterPro" id="IPR003615">
    <property type="entry name" value="HNH_nuc"/>
</dbReference>
<name>A0A7U3SNU3_9SPHI</name>
<proteinExistence type="predicted"/>
<keyword evidence="2" id="KW-0378">Hydrolase</keyword>
<accession>A0A7U3SNU3</accession>
<organism evidence="2 3">
    <name type="scientific">Pedobacter endophyticus</name>
    <dbReference type="NCBI Taxonomy" id="2789740"/>
    <lineage>
        <taxon>Bacteria</taxon>
        <taxon>Pseudomonadati</taxon>
        <taxon>Bacteroidota</taxon>
        <taxon>Sphingobacteriia</taxon>
        <taxon>Sphingobacteriales</taxon>
        <taxon>Sphingobacteriaceae</taxon>
        <taxon>Pedobacter</taxon>
    </lineage>
</organism>
<evidence type="ECO:0000259" key="1">
    <source>
        <dbReference type="Pfam" id="PF13391"/>
    </source>
</evidence>
<dbReference type="Pfam" id="PF13391">
    <property type="entry name" value="HNH_2"/>
    <property type="match status" value="1"/>
</dbReference>
<evidence type="ECO:0000313" key="2">
    <source>
        <dbReference type="EMBL" id="QPH37863.1"/>
    </source>
</evidence>
<gene>
    <name evidence="2" type="ORF">IZT61_12150</name>
</gene>
<dbReference type="AlphaFoldDB" id="A0A7U3SNU3"/>
<protein>
    <submittedName>
        <fullName evidence="2">HNH endonuclease</fullName>
    </submittedName>
</protein>
<dbReference type="GO" id="GO:0004519">
    <property type="term" value="F:endonuclease activity"/>
    <property type="evidence" value="ECO:0007669"/>
    <property type="project" value="UniProtKB-KW"/>
</dbReference>
<dbReference type="Proteomes" id="UP000594759">
    <property type="component" value="Chromosome"/>
</dbReference>
<sequence>MEDFQKIRIDSVEYNIVDSIQDFRAEDSFIHRSNKLAQFNGNGESKKHVGTYVGTKGEAMSLFFEYFDWGNEHYDVAKKRKTFFSAQDSNAVVQDGTCFFSKSNLLKYLEDAKTEYFQQEQLYHNDISQFYNNRYQEVQELPNEYEFFSIYDASDNKSQSQNRGYIRSDDAIWRLWRELILPKISYLSILKLTPVESDIATNKPLFFFRVLLDYQYRSFVHPSTLGVLVNKIEEIIPETLKKAYRIGQERYRKDVIEYMPQCPFSKITDERLLTASHIKPYSVCIKENREDQALDYLNGLALSPTYDRLFDQGYITFTNDGELVCGTQLSAITWERLGINPNAKNKMRIFPEDRSEYLQYHRKHVFLDDLRDII</sequence>
<dbReference type="REBASE" id="478551">
    <property type="entry name" value="Psp312ORF12145P"/>
</dbReference>
<reference evidence="2 3" key="1">
    <citation type="submission" date="2020-11" db="EMBL/GenBank/DDBJ databases">
        <title>Pedobacter endophytica, an endophytic bacteria isolated form Carex pumila.</title>
        <authorList>
            <person name="Peng Y."/>
            <person name="Jiang L."/>
            <person name="Lee J."/>
        </authorList>
    </citation>
    <scope>NUCLEOTIDE SEQUENCE [LARGE SCALE GENOMIC DNA]</scope>
    <source>
        <strain evidence="2 3">JBR3-12</strain>
    </source>
</reference>
<dbReference type="RefSeq" id="WP_196097175.1">
    <property type="nucleotide sequence ID" value="NZ_CP064939.1"/>
</dbReference>
<keyword evidence="2" id="KW-0540">Nuclease</keyword>
<feature type="domain" description="HNH nuclease" evidence="1">
    <location>
        <begin position="262"/>
        <end position="317"/>
    </location>
</feature>
<dbReference type="EMBL" id="CP064939">
    <property type="protein sequence ID" value="QPH37863.1"/>
    <property type="molecule type" value="Genomic_DNA"/>
</dbReference>
<evidence type="ECO:0000313" key="3">
    <source>
        <dbReference type="Proteomes" id="UP000594759"/>
    </source>
</evidence>
<keyword evidence="3" id="KW-1185">Reference proteome</keyword>